<dbReference type="AlphaFoldDB" id="A0A6L2J2H0"/>
<feature type="region of interest" description="Disordered" evidence="2">
    <location>
        <begin position="81"/>
        <end position="106"/>
    </location>
</feature>
<dbReference type="InterPro" id="IPR036397">
    <property type="entry name" value="RNaseH_sf"/>
</dbReference>
<organism evidence="4">
    <name type="scientific">Tanacetum cinerariifolium</name>
    <name type="common">Dalmatian daisy</name>
    <name type="synonym">Chrysanthemum cinerariifolium</name>
    <dbReference type="NCBI Taxonomy" id="118510"/>
    <lineage>
        <taxon>Eukaryota</taxon>
        <taxon>Viridiplantae</taxon>
        <taxon>Streptophyta</taxon>
        <taxon>Embryophyta</taxon>
        <taxon>Tracheophyta</taxon>
        <taxon>Spermatophyta</taxon>
        <taxon>Magnoliopsida</taxon>
        <taxon>eudicotyledons</taxon>
        <taxon>Gunneridae</taxon>
        <taxon>Pentapetalae</taxon>
        <taxon>asterids</taxon>
        <taxon>campanulids</taxon>
        <taxon>Asterales</taxon>
        <taxon>Asteraceae</taxon>
        <taxon>Asteroideae</taxon>
        <taxon>Anthemideae</taxon>
        <taxon>Anthemidinae</taxon>
        <taxon>Tanacetum</taxon>
    </lineage>
</organism>
<evidence type="ECO:0000256" key="2">
    <source>
        <dbReference type="SAM" id="MobiDB-lite"/>
    </source>
</evidence>
<dbReference type="InterPro" id="IPR025724">
    <property type="entry name" value="GAG-pre-integrase_dom"/>
</dbReference>
<dbReference type="GO" id="GO:0003676">
    <property type="term" value="F:nucleic acid binding"/>
    <property type="evidence" value="ECO:0007669"/>
    <property type="project" value="InterPro"/>
</dbReference>
<comment type="caution">
    <text evidence="4">The sequence shown here is derived from an EMBL/GenBank/DDBJ whole genome shotgun (WGS) entry which is preliminary data.</text>
</comment>
<gene>
    <name evidence="4" type="ORF">Tci_003201</name>
</gene>
<dbReference type="SUPFAM" id="SSF53098">
    <property type="entry name" value="Ribonuclease H-like"/>
    <property type="match status" value="1"/>
</dbReference>
<dbReference type="GO" id="GO:0015074">
    <property type="term" value="P:DNA integration"/>
    <property type="evidence" value="ECO:0007669"/>
    <property type="project" value="InterPro"/>
</dbReference>
<dbReference type="PROSITE" id="PS50994">
    <property type="entry name" value="INTEGRASE"/>
    <property type="match status" value="1"/>
</dbReference>
<keyword evidence="1" id="KW-0645">Protease</keyword>
<feature type="compositionally biased region" description="Basic residues" evidence="2">
    <location>
        <begin position="85"/>
        <end position="106"/>
    </location>
</feature>
<dbReference type="Gene3D" id="3.30.420.10">
    <property type="entry name" value="Ribonuclease H-like superfamily/Ribonuclease H"/>
    <property type="match status" value="1"/>
</dbReference>
<evidence type="ECO:0000256" key="1">
    <source>
        <dbReference type="ARBA" id="ARBA00022670"/>
    </source>
</evidence>
<sequence>MPLSLKIGFLTQKMNLRDSDYYEKKMVQKPVWNHAMRVNHQNSARLTPPHSKKHVVLTAVLTRSRLVPLNATRPVTTAVPQTNVKHQRPAKHVVNKPHSPIRRPINHIRAPKNSNFHQKFTTFKTKKVNVVHETKGNWGNPQQALKDKCVIDSGCSRNMTGNISYLSDFEEINREYVAFGGNPKGGKITGKGKIKTGNLDFDDVYFVKELKFNLFSVLQMVPRENNMYNVDLKNIIPSRDLTCLFAKATLYESNYWLKRLGHINFKTMNKLLKGNLVRGLPSKVFENNHRCVACKKGKQHRAFCKSKHVSSVSQPLQRMKGIKREFSFAITPQQNGVVERKNRTLIEAARTMLADLLLPIPFWAEAVNTACYVSNRVLVTKPHNKTPYELLLGRTPSIGFMRPFGCPITILNTLDPLGKFDKKADEGFLWSGPKWLFDIDTLTQSINYQPVVTGNQPNHTICIQENLNADVDVAFDAKENESEVHVSLSSSDKKKKHDEKAKREAKGKSPVDLSNLIPTTRVHKDHPITQIIGDLSSAPQTRSMKRMVKEQDGKLASIPIDTKKPLLKDPDVKWIFRYLKGKPYLGFWYPKDSPFNLVAYPDSDYTVASLDRKSTTGDVSVKLILLVQKLNTASYYC</sequence>
<name>A0A6L2J2H0_TANCI</name>
<evidence type="ECO:0000313" key="4">
    <source>
        <dbReference type="EMBL" id="GEU31223.1"/>
    </source>
</evidence>
<protein>
    <recommendedName>
        <fullName evidence="3">Integrase catalytic domain-containing protein</fullName>
    </recommendedName>
</protein>
<feature type="domain" description="Integrase catalytic" evidence="3">
    <location>
        <begin position="218"/>
        <end position="395"/>
    </location>
</feature>
<dbReference type="Pfam" id="PF13976">
    <property type="entry name" value="gag_pre-integrs"/>
    <property type="match status" value="1"/>
</dbReference>
<dbReference type="InterPro" id="IPR012337">
    <property type="entry name" value="RNaseH-like_sf"/>
</dbReference>
<feature type="compositionally biased region" description="Basic and acidic residues" evidence="2">
    <location>
        <begin position="498"/>
        <end position="509"/>
    </location>
</feature>
<reference evidence="4" key="1">
    <citation type="journal article" date="2019" name="Sci. Rep.">
        <title>Draft genome of Tanacetum cinerariifolium, the natural source of mosquito coil.</title>
        <authorList>
            <person name="Yamashiro T."/>
            <person name="Shiraishi A."/>
            <person name="Satake H."/>
            <person name="Nakayama K."/>
        </authorList>
    </citation>
    <scope>NUCLEOTIDE SEQUENCE</scope>
</reference>
<dbReference type="InterPro" id="IPR039537">
    <property type="entry name" value="Retrotran_Ty1/copia-like"/>
</dbReference>
<dbReference type="EMBL" id="BKCJ010000230">
    <property type="protein sequence ID" value="GEU31223.1"/>
    <property type="molecule type" value="Genomic_DNA"/>
</dbReference>
<accession>A0A6L2J2H0</accession>
<keyword evidence="1" id="KW-0378">Hydrolase</keyword>
<evidence type="ECO:0000259" key="3">
    <source>
        <dbReference type="PROSITE" id="PS50994"/>
    </source>
</evidence>
<dbReference type="InterPro" id="IPR054722">
    <property type="entry name" value="PolX-like_BBD"/>
</dbReference>
<proteinExistence type="predicted"/>
<dbReference type="GO" id="GO:0006508">
    <property type="term" value="P:proteolysis"/>
    <property type="evidence" value="ECO:0007669"/>
    <property type="project" value="UniProtKB-KW"/>
</dbReference>
<feature type="region of interest" description="Disordered" evidence="2">
    <location>
        <begin position="484"/>
        <end position="513"/>
    </location>
</feature>
<dbReference type="PANTHER" id="PTHR42648:SF32">
    <property type="entry name" value="RIBONUCLEASE H-LIKE DOMAIN, GAG-PRE-INTEGRASE DOMAIN PROTEIN-RELATED"/>
    <property type="match status" value="1"/>
</dbReference>
<dbReference type="GO" id="GO:0008233">
    <property type="term" value="F:peptidase activity"/>
    <property type="evidence" value="ECO:0007669"/>
    <property type="project" value="UniProtKB-KW"/>
</dbReference>
<dbReference type="Pfam" id="PF22936">
    <property type="entry name" value="Pol_BBD"/>
    <property type="match status" value="1"/>
</dbReference>
<dbReference type="PANTHER" id="PTHR42648">
    <property type="entry name" value="TRANSPOSASE, PUTATIVE-RELATED"/>
    <property type="match status" value="1"/>
</dbReference>
<dbReference type="InterPro" id="IPR001584">
    <property type="entry name" value="Integrase_cat-core"/>
</dbReference>